<proteinExistence type="predicted"/>
<reference evidence="1 2" key="1">
    <citation type="submission" date="2018-10" db="EMBL/GenBank/DDBJ databases">
        <authorList>
            <person name="Ekblom R."/>
            <person name="Jareborg N."/>
        </authorList>
    </citation>
    <scope>NUCLEOTIDE SEQUENCE [LARGE SCALE GENOMIC DNA]</scope>
    <source>
        <tissue evidence="1">Muscle</tissue>
    </source>
</reference>
<protein>
    <submittedName>
        <fullName evidence="1">Uncharacterized protein</fullName>
    </submittedName>
</protein>
<dbReference type="AlphaFoldDB" id="A0A9X9LKS0"/>
<sequence>AHRYAHLVEARSGGRCRGHQARSEGRHEGFGQALAGWPGGEGHAAFWMRCRVHKDVMRSCPGADEQSLGCGVGQEDATQVCAAEVPVGGDGESEGRWWAWEVGPWTA</sequence>
<feature type="non-terminal residue" evidence="1">
    <location>
        <position position="1"/>
    </location>
</feature>
<dbReference type="Proteomes" id="UP000269945">
    <property type="component" value="Unassembled WGS sequence"/>
</dbReference>
<gene>
    <name evidence="1" type="ORF">BN2614_LOCUS2</name>
</gene>
<keyword evidence="2" id="KW-1185">Reference proteome</keyword>
<dbReference type="EMBL" id="CYRY02006327">
    <property type="protein sequence ID" value="VCW70766.1"/>
    <property type="molecule type" value="Genomic_DNA"/>
</dbReference>
<organism evidence="1 2">
    <name type="scientific">Gulo gulo</name>
    <name type="common">Wolverine</name>
    <name type="synonym">Gluton</name>
    <dbReference type="NCBI Taxonomy" id="48420"/>
    <lineage>
        <taxon>Eukaryota</taxon>
        <taxon>Metazoa</taxon>
        <taxon>Chordata</taxon>
        <taxon>Craniata</taxon>
        <taxon>Vertebrata</taxon>
        <taxon>Euteleostomi</taxon>
        <taxon>Mammalia</taxon>
        <taxon>Eutheria</taxon>
        <taxon>Laurasiatheria</taxon>
        <taxon>Carnivora</taxon>
        <taxon>Caniformia</taxon>
        <taxon>Musteloidea</taxon>
        <taxon>Mustelidae</taxon>
        <taxon>Guloninae</taxon>
        <taxon>Gulo</taxon>
    </lineage>
</organism>
<name>A0A9X9LKS0_GULGU</name>
<evidence type="ECO:0000313" key="2">
    <source>
        <dbReference type="Proteomes" id="UP000269945"/>
    </source>
</evidence>
<accession>A0A9X9LKS0</accession>
<comment type="caution">
    <text evidence="1">The sequence shown here is derived from an EMBL/GenBank/DDBJ whole genome shotgun (WGS) entry which is preliminary data.</text>
</comment>
<evidence type="ECO:0000313" key="1">
    <source>
        <dbReference type="EMBL" id="VCW70766.1"/>
    </source>
</evidence>